<keyword evidence="4" id="KW-1185">Reference proteome</keyword>
<evidence type="ECO:0000256" key="2">
    <source>
        <dbReference type="SAM" id="Phobius"/>
    </source>
</evidence>
<feature type="region of interest" description="Disordered" evidence="1">
    <location>
        <begin position="375"/>
        <end position="519"/>
    </location>
</feature>
<feature type="compositionally biased region" description="Polar residues" evidence="1">
    <location>
        <begin position="412"/>
        <end position="430"/>
    </location>
</feature>
<keyword evidence="2" id="KW-0472">Membrane</keyword>
<sequence length="519" mass="56916">MNPVSSKRGTNHESRSLYDQASRLSLAKNWQRWLESTMPLLADVCGISLAQAQATLTPLLTTCVYRTAYFATYQPKYLVALLSKTDDKTCAYLTIQSGFTLTHLAMLAQDADGLTMQLFTDTAHWHALLGTLIAPSRLDLVTLDKLAKLIVSLSLITLSWLWRDSQNATANISLAQLTEWLKQQPVYLHHTNIDSATWCAWRTLAGYQGVISFRAEQRVYQDLIKYELAGWQQALANQLQSYTARQPLAIVPKKPPKHTPKALPISTSKRQIASSGDIFAKPTRQTTQKTLPLRALYNVNFAARLQQHWIATAVGLSALVFGGLAWAWSAFVPKSVTNTTNTIASASKAQTYQDVAIVRVASSTADTVSVTAKQASASTVSLTKSDDNATKPTKDKTTTDKTTADQTNDKASTQTSKASKQQNQSKTSQATGKKDTDKKNTHKKTADKKTTDKKPTDQQDAISKTKKSDRKSSKASANDDGTATGSDTKNDKAKSTRKNTSQDNNKNQKTTSNKTKSAD</sequence>
<feature type="compositionally biased region" description="Low complexity" evidence="1">
    <location>
        <begin position="504"/>
        <end position="519"/>
    </location>
</feature>
<name>A0A1B8QLK8_9GAMM</name>
<keyword evidence="2" id="KW-1133">Transmembrane helix</keyword>
<organism evidence="3 4">
    <name type="scientific">Faucicola atlantae</name>
    <dbReference type="NCBI Taxonomy" id="34059"/>
    <lineage>
        <taxon>Bacteria</taxon>
        <taxon>Pseudomonadati</taxon>
        <taxon>Pseudomonadota</taxon>
        <taxon>Gammaproteobacteria</taxon>
        <taxon>Moraxellales</taxon>
        <taxon>Moraxellaceae</taxon>
        <taxon>Faucicola</taxon>
    </lineage>
</organism>
<feature type="transmembrane region" description="Helical" evidence="2">
    <location>
        <begin position="309"/>
        <end position="328"/>
    </location>
</feature>
<gene>
    <name evidence="3" type="ORF">A9306_00035</name>
</gene>
<comment type="caution">
    <text evidence="3">The sequence shown here is derived from an EMBL/GenBank/DDBJ whole genome shotgun (WGS) entry which is preliminary data.</text>
</comment>
<dbReference type="AlphaFoldDB" id="A0A1B8QLK8"/>
<protein>
    <submittedName>
        <fullName evidence="3">Uncharacterized protein</fullName>
    </submittedName>
</protein>
<accession>A0A1B8QLK8</accession>
<evidence type="ECO:0000313" key="4">
    <source>
        <dbReference type="Proteomes" id="UP000092616"/>
    </source>
</evidence>
<reference evidence="3 4" key="1">
    <citation type="submission" date="2016-06" db="EMBL/GenBank/DDBJ databases">
        <title>Draft genome of Moraxella atlantae CCUG 59586.</title>
        <authorList>
            <person name="Salva-Serra F."/>
            <person name="Engstrom-Jakobsson H."/>
            <person name="Thorell K."/>
            <person name="Gonzales-Siles L."/>
            <person name="Karlsson R."/>
            <person name="Boulund F."/>
            <person name="Engstrand L."/>
            <person name="Kristiansson E."/>
            <person name="Moore E."/>
        </authorList>
    </citation>
    <scope>NUCLEOTIDE SEQUENCE [LARGE SCALE GENOMIC DNA]</scope>
    <source>
        <strain evidence="3 4">CCUG 59586</strain>
    </source>
</reference>
<evidence type="ECO:0000256" key="1">
    <source>
        <dbReference type="SAM" id="MobiDB-lite"/>
    </source>
</evidence>
<dbReference type="Proteomes" id="UP000092616">
    <property type="component" value="Unassembled WGS sequence"/>
</dbReference>
<dbReference type="RefSeq" id="WP_067333785.1">
    <property type="nucleotide sequence ID" value="NZ_LZNA01000001.1"/>
</dbReference>
<evidence type="ECO:0000313" key="3">
    <source>
        <dbReference type="EMBL" id="OBX84701.1"/>
    </source>
</evidence>
<feature type="compositionally biased region" description="Basic and acidic residues" evidence="1">
    <location>
        <begin position="384"/>
        <end position="403"/>
    </location>
</feature>
<feature type="compositionally biased region" description="Basic and acidic residues" evidence="1">
    <location>
        <begin position="447"/>
        <end position="457"/>
    </location>
</feature>
<dbReference type="EMBL" id="LZNA01000001">
    <property type="protein sequence ID" value="OBX84701.1"/>
    <property type="molecule type" value="Genomic_DNA"/>
</dbReference>
<proteinExistence type="predicted"/>
<keyword evidence="2" id="KW-0812">Transmembrane</keyword>